<dbReference type="EMBL" id="JAVREQ010000001">
    <property type="protein sequence ID" value="MDT0377275.1"/>
    <property type="molecule type" value="Genomic_DNA"/>
</dbReference>
<sequence>MSSSVYVTGKGDDFHTRPDCPAILRGQNTAHTMGWTVHQPEEVTRAEAEQRGQGKPCPQCQVAPQ</sequence>
<evidence type="ECO:0000313" key="3">
    <source>
        <dbReference type="Proteomes" id="UP001183414"/>
    </source>
</evidence>
<organism evidence="2 3">
    <name type="scientific">Streptomyces hazeniae</name>
    <dbReference type="NCBI Taxonomy" id="3075538"/>
    <lineage>
        <taxon>Bacteria</taxon>
        <taxon>Bacillati</taxon>
        <taxon>Actinomycetota</taxon>
        <taxon>Actinomycetes</taxon>
        <taxon>Kitasatosporales</taxon>
        <taxon>Streptomycetaceae</taxon>
        <taxon>Streptomyces</taxon>
    </lineage>
</organism>
<feature type="region of interest" description="Disordered" evidence="1">
    <location>
        <begin position="44"/>
        <end position="65"/>
    </location>
</feature>
<accession>A0ABU2NKI1</accession>
<reference evidence="3" key="1">
    <citation type="submission" date="2023-07" db="EMBL/GenBank/DDBJ databases">
        <title>30 novel species of actinomycetes from the DSMZ collection.</title>
        <authorList>
            <person name="Nouioui I."/>
        </authorList>
    </citation>
    <scope>NUCLEOTIDE SEQUENCE [LARGE SCALE GENOMIC DNA]</scope>
    <source>
        <strain evidence="3">DSM 42041</strain>
    </source>
</reference>
<evidence type="ECO:0000256" key="1">
    <source>
        <dbReference type="SAM" id="MobiDB-lite"/>
    </source>
</evidence>
<proteinExistence type="predicted"/>
<comment type="caution">
    <text evidence="2">The sequence shown here is derived from an EMBL/GenBank/DDBJ whole genome shotgun (WGS) entry which is preliminary data.</text>
</comment>
<protein>
    <submittedName>
        <fullName evidence="2">Uncharacterized protein</fullName>
    </submittedName>
</protein>
<gene>
    <name evidence="2" type="ORF">RM572_00600</name>
</gene>
<dbReference type="Proteomes" id="UP001183414">
    <property type="component" value="Unassembled WGS sequence"/>
</dbReference>
<evidence type="ECO:0000313" key="2">
    <source>
        <dbReference type="EMBL" id="MDT0377275.1"/>
    </source>
</evidence>
<name>A0ABU2NKI1_9ACTN</name>
<dbReference type="RefSeq" id="WP_311671280.1">
    <property type="nucleotide sequence ID" value="NZ_JAVREQ010000001.1"/>
</dbReference>
<keyword evidence="3" id="KW-1185">Reference proteome</keyword>